<evidence type="ECO:0000256" key="1">
    <source>
        <dbReference type="SAM" id="MobiDB-lite"/>
    </source>
</evidence>
<dbReference type="Pfam" id="PF03793">
    <property type="entry name" value="PASTA"/>
    <property type="match status" value="1"/>
</dbReference>
<evidence type="ECO:0000313" key="5">
    <source>
        <dbReference type="Proteomes" id="UP001469365"/>
    </source>
</evidence>
<accession>A0ABU9DK09</accession>
<name>A0ABU9DK09_9BACL</name>
<sequence>MEKTLRARYVLQKPILPSRHGMLFAGTDLSLRRDIAVFVSEQPSRIEQQAYMRLLQAVAHYNDNRFLHLLDVGVEDLSIYAVLKSHGGEPLSFQLKQKEWKPLEAAAAAAELGRGILDAEDKGVAGFSVLADNIWLGEGMLKVINYWEKAEEHAQGSRGLALLVLQLACGSEVLPSHEEGRELWLRAALAGELAAGRQSEPFIALLREALDGELPLRDFVEKLALLAGKPASVQPPHLLLDGDRLADDAGRGLSSGASEALSSLRGELSQRSQPEHVYAAGPPTKAVSRKAEPAEEEDMEDEEETRSLRPIGRRIVRKTILGFTLAGVAVVSAVGVFFVFLEMGAFMGKKPAAEVTEELRPHVSDSQQGKGQPSASGKVTDKSQETSVKPAAPANQQQVDENAETVPAPQLIGLNRQEAEKTALAYGLKYEFFLESNPNSANTVFRQSPAPGTVLAKGESVSFWISKGQ</sequence>
<keyword evidence="5" id="KW-1185">Reference proteome</keyword>
<protein>
    <submittedName>
        <fullName evidence="4">PASTA domain-containing protein</fullName>
    </submittedName>
</protein>
<dbReference type="PROSITE" id="PS51178">
    <property type="entry name" value="PASTA"/>
    <property type="match status" value="1"/>
</dbReference>
<keyword evidence="2" id="KW-1133">Transmembrane helix</keyword>
<evidence type="ECO:0000313" key="4">
    <source>
        <dbReference type="EMBL" id="MEK8128403.1"/>
    </source>
</evidence>
<evidence type="ECO:0000256" key="2">
    <source>
        <dbReference type="SAM" id="Phobius"/>
    </source>
</evidence>
<dbReference type="Proteomes" id="UP001469365">
    <property type="component" value="Unassembled WGS sequence"/>
</dbReference>
<feature type="transmembrane region" description="Helical" evidence="2">
    <location>
        <begin position="320"/>
        <end position="341"/>
    </location>
</feature>
<reference evidence="4 5" key="1">
    <citation type="submission" date="2024-04" db="EMBL/GenBank/DDBJ databases">
        <title>draft genome sequnece of Paenibacillus filicis.</title>
        <authorList>
            <person name="Kim D.-U."/>
        </authorList>
    </citation>
    <scope>NUCLEOTIDE SEQUENCE [LARGE SCALE GENOMIC DNA]</scope>
    <source>
        <strain evidence="4 5">KACC14197</strain>
    </source>
</reference>
<dbReference type="Gene3D" id="3.30.10.20">
    <property type="match status" value="1"/>
</dbReference>
<feature type="compositionally biased region" description="Acidic residues" evidence="1">
    <location>
        <begin position="294"/>
        <end position="304"/>
    </location>
</feature>
<feature type="region of interest" description="Disordered" evidence="1">
    <location>
        <begin position="357"/>
        <end position="402"/>
    </location>
</feature>
<gene>
    <name evidence="4" type="ORF">WMW72_10855</name>
</gene>
<dbReference type="CDD" id="cd06577">
    <property type="entry name" value="PASTA_pknB"/>
    <property type="match status" value="1"/>
</dbReference>
<organism evidence="4 5">
    <name type="scientific">Paenibacillus filicis</name>
    <dbReference type="NCBI Taxonomy" id="669464"/>
    <lineage>
        <taxon>Bacteria</taxon>
        <taxon>Bacillati</taxon>
        <taxon>Bacillota</taxon>
        <taxon>Bacilli</taxon>
        <taxon>Bacillales</taxon>
        <taxon>Paenibacillaceae</taxon>
        <taxon>Paenibacillus</taxon>
    </lineage>
</organism>
<keyword evidence="2" id="KW-0472">Membrane</keyword>
<feature type="domain" description="PASTA" evidence="3">
    <location>
        <begin position="402"/>
        <end position="467"/>
    </location>
</feature>
<comment type="caution">
    <text evidence="4">The sequence shown here is derived from an EMBL/GenBank/DDBJ whole genome shotgun (WGS) entry which is preliminary data.</text>
</comment>
<keyword evidence="2" id="KW-0812">Transmembrane</keyword>
<proteinExistence type="predicted"/>
<dbReference type="InterPro" id="IPR005543">
    <property type="entry name" value="PASTA_dom"/>
</dbReference>
<dbReference type="SMART" id="SM00740">
    <property type="entry name" value="PASTA"/>
    <property type="match status" value="1"/>
</dbReference>
<dbReference type="RefSeq" id="WP_341415484.1">
    <property type="nucleotide sequence ID" value="NZ_JBBPCC010000006.1"/>
</dbReference>
<evidence type="ECO:0000259" key="3">
    <source>
        <dbReference type="PROSITE" id="PS51178"/>
    </source>
</evidence>
<dbReference type="EMBL" id="JBBPCC010000006">
    <property type="protein sequence ID" value="MEK8128403.1"/>
    <property type="molecule type" value="Genomic_DNA"/>
</dbReference>
<feature type="compositionally biased region" description="Polar residues" evidence="1">
    <location>
        <begin position="364"/>
        <end position="377"/>
    </location>
</feature>
<feature type="region of interest" description="Disordered" evidence="1">
    <location>
        <begin position="263"/>
        <end position="307"/>
    </location>
</feature>